<reference evidence="3" key="1">
    <citation type="journal article" date="2019" name="Int. J. Syst. Evol. Microbiol.">
        <title>The Global Catalogue of Microorganisms (GCM) 10K type strain sequencing project: providing services to taxonomists for standard genome sequencing and annotation.</title>
        <authorList>
            <consortium name="The Broad Institute Genomics Platform"/>
            <consortium name="The Broad Institute Genome Sequencing Center for Infectious Disease"/>
            <person name="Wu L."/>
            <person name="Ma J."/>
        </authorList>
    </citation>
    <scope>NUCLEOTIDE SEQUENCE [LARGE SCALE GENOMIC DNA]</scope>
    <source>
        <strain evidence="3">JCM 15575</strain>
    </source>
</reference>
<evidence type="ECO:0000256" key="1">
    <source>
        <dbReference type="SAM" id="MobiDB-lite"/>
    </source>
</evidence>
<accession>A0ABP4S253</accession>
<comment type="caution">
    <text evidence="2">The sequence shown here is derived from an EMBL/GenBank/DDBJ whole genome shotgun (WGS) entry which is preliminary data.</text>
</comment>
<evidence type="ECO:0000313" key="2">
    <source>
        <dbReference type="EMBL" id="GAA1664827.1"/>
    </source>
</evidence>
<dbReference type="EMBL" id="BAAAPK010000001">
    <property type="protein sequence ID" value="GAA1664827.1"/>
    <property type="molecule type" value="Genomic_DNA"/>
</dbReference>
<sequence length="112" mass="11938">MTLHYTGGAVMMADDVAEAVLHYARELAATQRSDVLIVPVVDAAGILTTAEFLIGPASQLLAIPVDGATERGRDQNVIDDIDRRTQSLRPPAAGTRRFVGPDLDQDLDLSAP</sequence>
<feature type="region of interest" description="Disordered" evidence="1">
    <location>
        <begin position="74"/>
        <end position="112"/>
    </location>
</feature>
<proteinExistence type="predicted"/>
<organism evidence="2 3">
    <name type="scientific">Microbacterium lacus</name>
    <dbReference type="NCBI Taxonomy" id="415217"/>
    <lineage>
        <taxon>Bacteria</taxon>
        <taxon>Bacillati</taxon>
        <taxon>Actinomycetota</taxon>
        <taxon>Actinomycetes</taxon>
        <taxon>Micrococcales</taxon>
        <taxon>Microbacteriaceae</taxon>
        <taxon>Microbacterium</taxon>
    </lineage>
</organism>
<dbReference type="Proteomes" id="UP001500596">
    <property type="component" value="Unassembled WGS sequence"/>
</dbReference>
<evidence type="ECO:0000313" key="3">
    <source>
        <dbReference type="Proteomes" id="UP001500596"/>
    </source>
</evidence>
<keyword evidence="3" id="KW-1185">Reference proteome</keyword>
<gene>
    <name evidence="2" type="ORF">GCM10009807_06260</name>
</gene>
<name>A0ABP4S253_9MICO</name>
<protein>
    <submittedName>
        <fullName evidence="2">Uncharacterized protein</fullName>
    </submittedName>
</protein>
<feature type="compositionally biased region" description="Acidic residues" evidence="1">
    <location>
        <begin position="103"/>
        <end position="112"/>
    </location>
</feature>
<feature type="compositionally biased region" description="Basic and acidic residues" evidence="1">
    <location>
        <begin position="74"/>
        <end position="85"/>
    </location>
</feature>